<evidence type="ECO:0000256" key="6">
    <source>
        <dbReference type="ARBA" id="ARBA00023163"/>
    </source>
</evidence>
<dbReference type="InterPro" id="IPR015712">
    <property type="entry name" value="DNA-dir_RNA_pol_su2"/>
</dbReference>
<evidence type="ECO:0000256" key="7">
    <source>
        <dbReference type="RuleBase" id="RU000434"/>
    </source>
</evidence>
<keyword evidence="4" id="KW-0808">Transferase</keyword>
<reference evidence="10 11" key="1">
    <citation type="journal article" date="2014" name="Genome Biol. Evol.">
        <title>The genome of the myxosporean Thelohanellus kitauei shows adaptations to nutrient acquisition within its fish host.</title>
        <authorList>
            <person name="Yang Y."/>
            <person name="Xiong J."/>
            <person name="Zhou Z."/>
            <person name="Huo F."/>
            <person name="Miao W."/>
            <person name="Ran C."/>
            <person name="Liu Y."/>
            <person name="Zhang J."/>
            <person name="Feng J."/>
            <person name="Wang M."/>
            <person name="Wang M."/>
            <person name="Wang L."/>
            <person name="Yao B."/>
        </authorList>
    </citation>
    <scope>NUCLEOTIDE SEQUENCE [LARGE SCALE GENOMIC DNA]</scope>
    <source>
        <strain evidence="10">Wuqing</strain>
    </source>
</reference>
<feature type="domain" description="RNA polymerase Rpb2" evidence="8">
    <location>
        <begin position="1"/>
        <end position="31"/>
    </location>
</feature>
<name>A0A0C2MAJ5_THEKT</name>
<proteinExistence type="inferred from homology"/>
<sequence length="231" mass="26147">MLGMMIRRVVLGYLGLAKPDNKDYYGNKRVELAGQLISILFEDLFKRFNSELKKIADKSLKLPAADKFDAVFHMRNNIITNGFISSIGSGNWNIKRFNMNKAGITQVLSRLSYIAAHGMLTRINSLFEKSRKVAGPRALHPSSFGFVCPIDTPEGESCGLIKTTALTCHITLEEEDEKLKTLLLEARLTNDVPLIQDIHKILTKCIYDQNHYHVFLNGKDYFYAGSTHRVH</sequence>
<protein>
    <recommendedName>
        <fullName evidence="2">DNA-directed RNA polymerase</fullName>
        <ecNumber evidence="2">2.7.7.6</ecNumber>
    </recommendedName>
</protein>
<organism evidence="10 11">
    <name type="scientific">Thelohanellus kitauei</name>
    <name type="common">Myxosporean</name>
    <dbReference type="NCBI Taxonomy" id="669202"/>
    <lineage>
        <taxon>Eukaryota</taxon>
        <taxon>Metazoa</taxon>
        <taxon>Cnidaria</taxon>
        <taxon>Myxozoa</taxon>
        <taxon>Myxosporea</taxon>
        <taxon>Bivalvulida</taxon>
        <taxon>Platysporina</taxon>
        <taxon>Myxobolidae</taxon>
        <taxon>Thelohanellus</taxon>
    </lineage>
</organism>
<dbReference type="OrthoDB" id="10248617at2759"/>
<evidence type="ECO:0000313" key="10">
    <source>
        <dbReference type="EMBL" id="KII61349.1"/>
    </source>
</evidence>
<comment type="similarity">
    <text evidence="1 7">Belongs to the RNA polymerase beta chain family.</text>
</comment>
<dbReference type="EC" id="2.7.7.6" evidence="2"/>
<keyword evidence="5" id="KW-0548">Nucleotidyltransferase</keyword>
<dbReference type="GO" id="GO:0000428">
    <property type="term" value="C:DNA-directed RNA polymerase complex"/>
    <property type="evidence" value="ECO:0007669"/>
    <property type="project" value="UniProtKB-KW"/>
</dbReference>
<dbReference type="GO" id="GO:0003677">
    <property type="term" value="F:DNA binding"/>
    <property type="evidence" value="ECO:0007669"/>
    <property type="project" value="InterPro"/>
</dbReference>
<evidence type="ECO:0000256" key="3">
    <source>
        <dbReference type="ARBA" id="ARBA00022478"/>
    </source>
</evidence>
<dbReference type="GO" id="GO:0032549">
    <property type="term" value="F:ribonucleoside binding"/>
    <property type="evidence" value="ECO:0007669"/>
    <property type="project" value="InterPro"/>
</dbReference>
<feature type="domain" description="RNA polymerase Rpb2" evidence="9">
    <location>
        <begin position="106"/>
        <end position="170"/>
    </location>
</feature>
<evidence type="ECO:0000259" key="9">
    <source>
        <dbReference type="Pfam" id="PF04565"/>
    </source>
</evidence>
<dbReference type="Pfam" id="PF04561">
    <property type="entry name" value="RNA_pol_Rpb2_2"/>
    <property type="match status" value="1"/>
</dbReference>
<evidence type="ECO:0000256" key="1">
    <source>
        <dbReference type="ARBA" id="ARBA00006835"/>
    </source>
</evidence>
<accession>A0A0C2MAJ5</accession>
<evidence type="ECO:0000256" key="5">
    <source>
        <dbReference type="ARBA" id="ARBA00022695"/>
    </source>
</evidence>
<dbReference type="InterPro" id="IPR007642">
    <property type="entry name" value="RNA_pol_Rpb2_2"/>
</dbReference>
<evidence type="ECO:0000313" key="11">
    <source>
        <dbReference type="Proteomes" id="UP000031668"/>
    </source>
</evidence>
<dbReference type="Gene3D" id="3.90.1100.10">
    <property type="match status" value="1"/>
</dbReference>
<evidence type="ECO:0000259" key="8">
    <source>
        <dbReference type="Pfam" id="PF04561"/>
    </source>
</evidence>
<dbReference type="InterPro" id="IPR007645">
    <property type="entry name" value="RNA_pol_Rpb2_3"/>
</dbReference>
<dbReference type="Proteomes" id="UP000031668">
    <property type="component" value="Unassembled WGS sequence"/>
</dbReference>
<evidence type="ECO:0000256" key="4">
    <source>
        <dbReference type="ARBA" id="ARBA00022679"/>
    </source>
</evidence>
<dbReference type="EMBL" id="JWZT01005339">
    <property type="protein sequence ID" value="KII61349.1"/>
    <property type="molecule type" value="Genomic_DNA"/>
</dbReference>
<dbReference type="Pfam" id="PF04565">
    <property type="entry name" value="RNA_pol_Rpb2_3"/>
    <property type="match status" value="1"/>
</dbReference>
<keyword evidence="3 10" id="KW-0240">DNA-directed RNA polymerase</keyword>
<dbReference type="PANTHER" id="PTHR20856">
    <property type="entry name" value="DNA-DIRECTED RNA POLYMERASE I SUBUNIT 2"/>
    <property type="match status" value="1"/>
</dbReference>
<keyword evidence="6" id="KW-0804">Transcription</keyword>
<dbReference type="GO" id="GO:0006351">
    <property type="term" value="P:DNA-templated transcription"/>
    <property type="evidence" value="ECO:0007669"/>
    <property type="project" value="InterPro"/>
</dbReference>
<dbReference type="AlphaFoldDB" id="A0A0C2MAJ5"/>
<keyword evidence="11" id="KW-1185">Reference proteome</keyword>
<comment type="caution">
    <text evidence="10">The sequence shown here is derived from an EMBL/GenBank/DDBJ whole genome shotgun (WGS) entry which is preliminary data.</text>
</comment>
<dbReference type="GO" id="GO:0003899">
    <property type="term" value="F:DNA-directed RNA polymerase activity"/>
    <property type="evidence" value="ECO:0007669"/>
    <property type="project" value="UniProtKB-EC"/>
</dbReference>
<gene>
    <name evidence="10" type="ORF">RF11_12763</name>
</gene>
<evidence type="ECO:0000256" key="2">
    <source>
        <dbReference type="ARBA" id="ARBA00012418"/>
    </source>
</evidence>
<dbReference type="SUPFAM" id="SSF64484">
    <property type="entry name" value="beta and beta-prime subunits of DNA dependent RNA-polymerase"/>
    <property type="match status" value="1"/>
</dbReference>